<feature type="region of interest" description="Disordered" evidence="1">
    <location>
        <begin position="414"/>
        <end position="433"/>
    </location>
</feature>
<dbReference type="PANTHER" id="PTHR23272:SF161">
    <property type="entry name" value="ZINC FINGER BED DOMAIN-CONTAINING PROTEIN RICESLEEPER 1-LIKE"/>
    <property type="match status" value="1"/>
</dbReference>
<feature type="compositionally biased region" description="Basic residues" evidence="1">
    <location>
        <begin position="339"/>
        <end position="350"/>
    </location>
</feature>
<feature type="region of interest" description="Disordered" evidence="1">
    <location>
        <begin position="39"/>
        <end position="60"/>
    </location>
</feature>
<name>A0A1R3IAP9_9ROSI</name>
<feature type="region of interest" description="Disordered" evidence="1">
    <location>
        <begin position="462"/>
        <end position="511"/>
    </location>
</feature>
<dbReference type="GO" id="GO:0003677">
    <property type="term" value="F:DNA binding"/>
    <property type="evidence" value="ECO:0007669"/>
    <property type="project" value="InterPro"/>
</dbReference>
<protein>
    <submittedName>
        <fullName evidence="3">Transposase, Ptta/En/Spm, plant</fullName>
    </submittedName>
</protein>
<dbReference type="AlphaFoldDB" id="A0A1R3IAP9"/>
<dbReference type="InterPro" id="IPR025525">
    <property type="entry name" value="hAT-like_transposase_RNase-H"/>
</dbReference>
<feature type="compositionally biased region" description="Polar residues" evidence="1">
    <location>
        <begin position="470"/>
        <end position="485"/>
    </location>
</feature>
<keyword evidence="4" id="KW-1185">Reference proteome</keyword>
<feature type="compositionally biased region" description="Polar residues" evidence="1">
    <location>
        <begin position="493"/>
        <end position="504"/>
    </location>
</feature>
<sequence length="511" mass="57546">MSGSEVIDWIRAEDLNPEVDAEPDERERIDLGIDLPAGGLGETGERIQSGKPPFPESATASKKAKATSIVWIMLLNMRKMGSLLDEVFKVYIALKDLEKHLSSWMSRMASRMKAKYDKYWGEIDKMNMIIYVAAILDPRKNIVFVEFCLRRMYSEDETSSLLKKVNEALNEIFAYYKRHLCPQKASGSGNQTYRDHMDVVDHMVMDDGEESTMDMFWKHEAESRKAENIIRDVLVVPVSTVTSKSVFSTGGRLRGTPEFNPTTDMEEQAELDNFGLARDRARKLAGTNDWNVLKPFFPKWIPAPVWERLIDEVWNTPKWIRNSEKASANRRSSKDGSIKKHTGGSRSFPSHKQKLEKYSSLLVEKYGEDESNHPEFDLKAWEIAVKEAGKLNRGHLYGFGTAFNPKDLLGAKSTTASRKSVNESQQQAPSSNEAIEELVKKLVAKHLKALGYAPAVTETSRGIEVPPSTARGNQNASTSATNQIHPPNPVCIQRTSSFPTNQNEHLGPPRK</sequence>
<dbReference type="InterPro" id="IPR012337">
    <property type="entry name" value="RNaseH-like_sf"/>
</dbReference>
<feature type="region of interest" description="Disordered" evidence="1">
    <location>
        <begin position="324"/>
        <end position="350"/>
    </location>
</feature>
<dbReference type="Proteomes" id="UP000187203">
    <property type="component" value="Unassembled WGS sequence"/>
</dbReference>
<evidence type="ECO:0000256" key="1">
    <source>
        <dbReference type="SAM" id="MobiDB-lite"/>
    </source>
</evidence>
<feature type="domain" description="hAT-like transposase RNase-H fold" evidence="2">
    <location>
        <begin position="83"/>
        <end position="176"/>
    </location>
</feature>
<evidence type="ECO:0000313" key="4">
    <source>
        <dbReference type="Proteomes" id="UP000187203"/>
    </source>
</evidence>
<gene>
    <name evidence="3" type="ORF">COLO4_24354</name>
</gene>
<dbReference type="EMBL" id="AWUE01018519">
    <property type="protein sequence ID" value="OMO79659.1"/>
    <property type="molecule type" value="Genomic_DNA"/>
</dbReference>
<comment type="caution">
    <text evidence="3">The sequence shown here is derived from an EMBL/GenBank/DDBJ whole genome shotgun (WGS) entry which is preliminary data.</text>
</comment>
<accession>A0A1R3IAP9</accession>
<reference evidence="4" key="1">
    <citation type="submission" date="2013-09" db="EMBL/GenBank/DDBJ databases">
        <title>Corchorus olitorius genome sequencing.</title>
        <authorList>
            <person name="Alam M."/>
            <person name="Haque M.S."/>
            <person name="Islam M.S."/>
            <person name="Emdad E.M."/>
            <person name="Islam M.M."/>
            <person name="Ahmed B."/>
            <person name="Halim A."/>
            <person name="Hossen Q.M.M."/>
            <person name="Hossain M.Z."/>
            <person name="Ahmed R."/>
            <person name="Khan M.M."/>
            <person name="Islam R."/>
            <person name="Rashid M.M."/>
            <person name="Khan S.A."/>
            <person name="Rahman M.S."/>
            <person name="Alam M."/>
            <person name="Yahiya A.S."/>
            <person name="Khan M.S."/>
            <person name="Azam M.S."/>
            <person name="Haque T."/>
            <person name="Lashkar M.Z.H."/>
            <person name="Akhand A.I."/>
            <person name="Morshed G."/>
            <person name="Roy S."/>
            <person name="Uddin K.S."/>
            <person name="Rabeya T."/>
            <person name="Hossain A.S."/>
            <person name="Chowdhury A."/>
            <person name="Snigdha A.R."/>
            <person name="Mortoza M.S."/>
            <person name="Matin S.A."/>
            <person name="Hoque S.M.E."/>
            <person name="Islam M.K."/>
            <person name="Roy D.K."/>
            <person name="Haider R."/>
            <person name="Moosa M.M."/>
            <person name="Elias S.M."/>
            <person name="Hasan A.M."/>
            <person name="Jahan S."/>
            <person name="Shafiuddin M."/>
            <person name="Mahmood N."/>
            <person name="Shommy N.S."/>
        </authorList>
    </citation>
    <scope>NUCLEOTIDE SEQUENCE [LARGE SCALE GENOMIC DNA]</scope>
    <source>
        <strain evidence="4">cv. O-4</strain>
    </source>
</reference>
<dbReference type="Pfam" id="PF14372">
    <property type="entry name" value="hAT-like_RNase-H"/>
    <property type="match status" value="1"/>
</dbReference>
<dbReference type="OrthoDB" id="1418220at2759"/>
<proteinExistence type="predicted"/>
<evidence type="ECO:0000259" key="2">
    <source>
        <dbReference type="Pfam" id="PF14372"/>
    </source>
</evidence>
<dbReference type="SUPFAM" id="SSF53098">
    <property type="entry name" value="Ribonuclease H-like"/>
    <property type="match status" value="1"/>
</dbReference>
<evidence type="ECO:0000313" key="3">
    <source>
        <dbReference type="EMBL" id="OMO79659.1"/>
    </source>
</evidence>
<organism evidence="3 4">
    <name type="scientific">Corchorus olitorius</name>
    <dbReference type="NCBI Taxonomy" id="93759"/>
    <lineage>
        <taxon>Eukaryota</taxon>
        <taxon>Viridiplantae</taxon>
        <taxon>Streptophyta</taxon>
        <taxon>Embryophyta</taxon>
        <taxon>Tracheophyta</taxon>
        <taxon>Spermatophyta</taxon>
        <taxon>Magnoliopsida</taxon>
        <taxon>eudicotyledons</taxon>
        <taxon>Gunneridae</taxon>
        <taxon>Pentapetalae</taxon>
        <taxon>rosids</taxon>
        <taxon>malvids</taxon>
        <taxon>Malvales</taxon>
        <taxon>Malvaceae</taxon>
        <taxon>Grewioideae</taxon>
        <taxon>Apeibeae</taxon>
        <taxon>Corchorus</taxon>
    </lineage>
</organism>
<dbReference type="PANTHER" id="PTHR23272">
    <property type="entry name" value="BED FINGER-RELATED"/>
    <property type="match status" value="1"/>
</dbReference>